<dbReference type="PANTHER" id="PTHR31415">
    <property type="entry name" value="OS05G0367900 PROTEIN"/>
    <property type="match status" value="1"/>
</dbReference>
<organism evidence="8 9">
    <name type="scientific">Iris pallida</name>
    <name type="common">Sweet iris</name>
    <dbReference type="NCBI Taxonomy" id="29817"/>
    <lineage>
        <taxon>Eukaryota</taxon>
        <taxon>Viridiplantae</taxon>
        <taxon>Streptophyta</taxon>
        <taxon>Embryophyta</taxon>
        <taxon>Tracheophyta</taxon>
        <taxon>Spermatophyta</taxon>
        <taxon>Magnoliopsida</taxon>
        <taxon>Liliopsida</taxon>
        <taxon>Asparagales</taxon>
        <taxon>Iridaceae</taxon>
        <taxon>Iridoideae</taxon>
        <taxon>Irideae</taxon>
        <taxon>Iris</taxon>
    </lineage>
</organism>
<dbReference type="Pfam" id="PF03168">
    <property type="entry name" value="LEA_2"/>
    <property type="match status" value="1"/>
</dbReference>
<dbReference type="GO" id="GO:0098542">
    <property type="term" value="P:defense response to other organism"/>
    <property type="evidence" value="ECO:0007669"/>
    <property type="project" value="InterPro"/>
</dbReference>
<protein>
    <submittedName>
        <fullName evidence="8">NDR1/HIN1-like protein 3</fullName>
    </submittedName>
</protein>
<evidence type="ECO:0000256" key="3">
    <source>
        <dbReference type="ARBA" id="ARBA00022989"/>
    </source>
</evidence>
<evidence type="ECO:0000259" key="6">
    <source>
        <dbReference type="Pfam" id="PF03168"/>
    </source>
</evidence>
<comment type="caution">
    <text evidence="8">The sequence shown here is derived from an EMBL/GenBank/DDBJ whole genome shotgun (WGS) entry which is preliminary data.</text>
</comment>
<reference evidence="8" key="2">
    <citation type="submission" date="2023-04" db="EMBL/GenBank/DDBJ databases">
        <authorList>
            <person name="Bruccoleri R.E."/>
            <person name="Oakeley E.J."/>
            <person name="Faust A.-M."/>
            <person name="Dessus-Babus S."/>
            <person name="Altorfer M."/>
            <person name="Burckhardt D."/>
            <person name="Oertli M."/>
            <person name="Naumann U."/>
            <person name="Petersen F."/>
            <person name="Wong J."/>
        </authorList>
    </citation>
    <scope>NUCLEOTIDE SEQUENCE</scope>
    <source>
        <strain evidence="8">GSM-AAB239-AS_SAM_17_03QT</strain>
        <tissue evidence="8">Leaf</tissue>
    </source>
</reference>
<feature type="domain" description="Late embryogenesis abundant protein LEA-2 subgroup" evidence="6">
    <location>
        <begin position="104"/>
        <end position="197"/>
    </location>
</feature>
<dbReference type="InterPro" id="IPR004864">
    <property type="entry name" value="LEA_2"/>
</dbReference>
<keyword evidence="9" id="KW-1185">Reference proteome</keyword>
<dbReference type="EMBL" id="JANAVB010040417">
    <property type="protein sequence ID" value="KAJ6798208.1"/>
    <property type="molecule type" value="Genomic_DNA"/>
</dbReference>
<keyword evidence="2 5" id="KW-0812">Transmembrane</keyword>
<evidence type="ECO:0000313" key="8">
    <source>
        <dbReference type="EMBL" id="KAJ6817308.1"/>
    </source>
</evidence>
<dbReference type="PANTHER" id="PTHR31415:SF4">
    <property type="entry name" value="NDR1_HIN1-LIKE PROTEIN 3"/>
    <property type="match status" value="1"/>
</dbReference>
<dbReference type="EMBL" id="JANAVB010027997">
    <property type="protein sequence ID" value="KAJ6817308.1"/>
    <property type="molecule type" value="Genomic_DNA"/>
</dbReference>
<dbReference type="Proteomes" id="UP001140949">
    <property type="component" value="Unassembled WGS sequence"/>
</dbReference>
<accession>A0AAX6FMI2</accession>
<keyword evidence="4 5" id="KW-0472">Membrane</keyword>
<proteinExistence type="predicted"/>
<dbReference type="GO" id="GO:0005886">
    <property type="term" value="C:plasma membrane"/>
    <property type="evidence" value="ECO:0007669"/>
    <property type="project" value="TreeGrafter"/>
</dbReference>
<evidence type="ECO:0000256" key="1">
    <source>
        <dbReference type="ARBA" id="ARBA00004167"/>
    </source>
</evidence>
<evidence type="ECO:0000313" key="9">
    <source>
        <dbReference type="Proteomes" id="UP001140949"/>
    </source>
</evidence>
<evidence type="ECO:0000256" key="5">
    <source>
        <dbReference type="SAM" id="Phobius"/>
    </source>
</evidence>
<dbReference type="AlphaFoldDB" id="A0AAX6FMI2"/>
<keyword evidence="3 5" id="KW-1133">Transmembrane helix</keyword>
<gene>
    <name evidence="7" type="ORF">M6B38_213980</name>
    <name evidence="8" type="ORF">M6B38_412190</name>
</gene>
<dbReference type="GO" id="GO:0009506">
    <property type="term" value="C:plasmodesma"/>
    <property type="evidence" value="ECO:0007669"/>
    <property type="project" value="TreeGrafter"/>
</dbReference>
<evidence type="ECO:0000256" key="2">
    <source>
        <dbReference type="ARBA" id="ARBA00022692"/>
    </source>
</evidence>
<evidence type="ECO:0000256" key="4">
    <source>
        <dbReference type="ARBA" id="ARBA00023136"/>
    </source>
</evidence>
<comment type="subcellular location">
    <subcellularLocation>
        <location evidence="1">Membrane</location>
        <topology evidence="1">Single-pass membrane protein</topology>
    </subcellularLocation>
</comment>
<sequence>MAMADPKQQQVQLNGAYYGPPVPPRNNTYHSAGRRGGSGCCCCCLFTTLLKLIISAVVTVGIVVLVLWFVFRPHRIQVHVESASLTRFDLTSTNALAYNLTMDISVRNPNRRIAFYYDRVEARAIYDGYRFGYDPRLPAFYQGHETTTTLRPEFQGQQPALGSVAGTFEREKGEGSFYLQVELHAKLRMKLLKFVKIGHFKPKIDCNVKLPVPSTKGSFERTKCDVDWH</sequence>
<name>A0AAX6FMI2_IRIPA</name>
<feature type="transmembrane region" description="Helical" evidence="5">
    <location>
        <begin position="49"/>
        <end position="71"/>
    </location>
</feature>
<evidence type="ECO:0000313" key="7">
    <source>
        <dbReference type="EMBL" id="KAJ6798208.1"/>
    </source>
</evidence>
<dbReference type="InterPro" id="IPR044839">
    <property type="entry name" value="NDR1-like"/>
</dbReference>
<reference evidence="8" key="1">
    <citation type="journal article" date="2023" name="GigaByte">
        <title>Genome assembly of the bearded iris, Iris pallida Lam.</title>
        <authorList>
            <person name="Bruccoleri R.E."/>
            <person name="Oakeley E.J."/>
            <person name="Faust A.M.E."/>
            <person name="Altorfer M."/>
            <person name="Dessus-Babus S."/>
            <person name="Burckhardt D."/>
            <person name="Oertli M."/>
            <person name="Naumann U."/>
            <person name="Petersen F."/>
            <person name="Wong J."/>
        </authorList>
    </citation>
    <scope>NUCLEOTIDE SEQUENCE</scope>
    <source>
        <strain evidence="8">GSM-AAB239-AS_SAM_17_03QT</strain>
    </source>
</reference>